<evidence type="ECO:0000313" key="2">
    <source>
        <dbReference type="Proteomes" id="UP000221860"/>
    </source>
</evidence>
<dbReference type="RefSeq" id="WP_099278213.1">
    <property type="nucleotide sequence ID" value="NZ_KZ304970.1"/>
</dbReference>
<dbReference type="AlphaFoldDB" id="A0A2G1MDB0"/>
<sequence>MSQTNARLHFFRHRDLAEWCHVIAAAPSGQTCEARHAALIEALDMADITGSHDIEALRRAADLLGRAHTRGDAPALALLRGLPTARRLALAEAAETRIGYLYLQEPSLNDALAEDMSLLLGCLGDRMAG</sequence>
<protein>
    <submittedName>
        <fullName evidence="1">Uncharacterized protein</fullName>
    </submittedName>
</protein>
<evidence type="ECO:0000313" key="1">
    <source>
        <dbReference type="EMBL" id="PHP26707.1"/>
    </source>
</evidence>
<organism evidence="1 2">
    <name type="scientific">Limimaricola cinnabarinus</name>
    <dbReference type="NCBI Taxonomy" id="1125964"/>
    <lineage>
        <taxon>Bacteria</taxon>
        <taxon>Pseudomonadati</taxon>
        <taxon>Pseudomonadota</taxon>
        <taxon>Alphaproteobacteria</taxon>
        <taxon>Rhodobacterales</taxon>
        <taxon>Paracoccaceae</taxon>
        <taxon>Limimaricola</taxon>
    </lineage>
</organism>
<accession>A0A2G1MDB0</accession>
<reference evidence="1 2" key="1">
    <citation type="submission" date="2017-08" db="EMBL/GenBank/DDBJ databases">
        <title>Draft Genome Sequence of Loktanella cinnabarina Strain XM1, Isolated from Coastal Surface Water.</title>
        <authorList>
            <person name="Ma R."/>
            <person name="Wang J."/>
            <person name="Wang Q."/>
            <person name="Ma Z."/>
            <person name="Li J."/>
            <person name="Chen L."/>
        </authorList>
    </citation>
    <scope>NUCLEOTIDE SEQUENCE [LARGE SCALE GENOMIC DNA]</scope>
    <source>
        <strain evidence="1 2">XM1</strain>
    </source>
</reference>
<keyword evidence="2" id="KW-1185">Reference proteome</keyword>
<dbReference type="Proteomes" id="UP000221860">
    <property type="component" value="Unassembled WGS sequence"/>
</dbReference>
<name>A0A2G1MDB0_9RHOB</name>
<dbReference type="EMBL" id="NQWH01000030">
    <property type="protein sequence ID" value="PHP26707.1"/>
    <property type="molecule type" value="Genomic_DNA"/>
</dbReference>
<proteinExistence type="predicted"/>
<gene>
    <name evidence="1" type="ORF">CJ301_15150</name>
</gene>
<comment type="caution">
    <text evidence="1">The sequence shown here is derived from an EMBL/GenBank/DDBJ whole genome shotgun (WGS) entry which is preliminary data.</text>
</comment>